<dbReference type="InterPro" id="IPR022093">
    <property type="entry name" value="Rad26-like_helical"/>
</dbReference>
<dbReference type="Pfam" id="PF21046">
    <property type="entry name" value="Rad26-like_C"/>
    <property type="match status" value="1"/>
</dbReference>
<feature type="compositionally biased region" description="Polar residues" evidence="1">
    <location>
        <begin position="32"/>
        <end position="48"/>
    </location>
</feature>
<dbReference type="InterPro" id="IPR048379">
    <property type="entry name" value="Rad26-like_C"/>
</dbReference>
<feature type="domain" description="Rad26-like C-terminal" evidence="3">
    <location>
        <begin position="698"/>
        <end position="759"/>
    </location>
</feature>
<dbReference type="OrthoDB" id="5245063at2759"/>
<feature type="region of interest" description="Disordered" evidence="1">
    <location>
        <begin position="199"/>
        <end position="332"/>
    </location>
</feature>
<evidence type="ECO:0000256" key="1">
    <source>
        <dbReference type="SAM" id="MobiDB-lite"/>
    </source>
</evidence>
<keyword evidence="5" id="KW-1185">Reference proteome</keyword>
<feature type="compositionally biased region" description="Basic and acidic residues" evidence="1">
    <location>
        <begin position="215"/>
        <end position="237"/>
    </location>
</feature>
<feature type="domain" description="Rad26-like helical repeats" evidence="2">
    <location>
        <begin position="459"/>
        <end position="692"/>
    </location>
</feature>
<dbReference type="AlphaFoldDB" id="A0A2P7YW30"/>
<organism evidence="4 5">
    <name type="scientific">Elsinoe australis</name>
    <dbReference type="NCBI Taxonomy" id="40998"/>
    <lineage>
        <taxon>Eukaryota</taxon>
        <taxon>Fungi</taxon>
        <taxon>Dikarya</taxon>
        <taxon>Ascomycota</taxon>
        <taxon>Pezizomycotina</taxon>
        <taxon>Dothideomycetes</taxon>
        <taxon>Dothideomycetidae</taxon>
        <taxon>Myriangiales</taxon>
        <taxon>Elsinoaceae</taxon>
        <taxon>Elsinoe</taxon>
    </lineage>
</organism>
<evidence type="ECO:0000313" key="5">
    <source>
        <dbReference type="Proteomes" id="UP000243723"/>
    </source>
</evidence>
<name>A0A2P7YW30_9PEZI</name>
<dbReference type="EMBL" id="NHZQ01000363">
    <property type="protein sequence ID" value="PSK40176.1"/>
    <property type="molecule type" value="Genomic_DNA"/>
</dbReference>
<reference evidence="4 5" key="1">
    <citation type="submission" date="2017-05" db="EMBL/GenBank/DDBJ databases">
        <title>Draft genome sequence of Elsinoe australis.</title>
        <authorList>
            <person name="Cheng Q."/>
        </authorList>
    </citation>
    <scope>NUCLEOTIDE SEQUENCE [LARGE SCALE GENOMIC DNA]</scope>
    <source>
        <strain evidence="4 5">NL1</strain>
    </source>
</reference>
<dbReference type="Pfam" id="PF12331">
    <property type="entry name" value="Rad26-like_helical_rpts"/>
    <property type="match status" value="1"/>
</dbReference>
<accession>A0A2P7YW30</accession>
<comment type="caution">
    <text evidence="4">The sequence shown here is derived from an EMBL/GenBank/DDBJ whole genome shotgun (WGS) entry which is preliminary data.</text>
</comment>
<evidence type="ECO:0000313" key="4">
    <source>
        <dbReference type="EMBL" id="PSK40176.1"/>
    </source>
</evidence>
<gene>
    <name evidence="4" type="ORF">B9Z65_8116</name>
</gene>
<sequence>MDNIGDEEDLFDQDFGDVPANTLQQLEQHAISLSQRPRTTSVNNTQVGQARPAPPAPREHAAYTFDDQSGVHPPSSDYGFDDEDVIDLDDPTVTFGQHDAPFTVGTRPGAQTSRQPYQEDVYQSGGEDLVEAQQVSADLELMQARITELERDRIRLSKELDQVKIDVTTKAGAIANLRARNERTTKDFEAKLAALRKEQADERTRLKADIQSAKNDQEKVKTSNKFLEHDLADERERSKRLRGTANGSAARASVVPRGASTTPKRAQKYGFADGFDDHEITAISPTKRLEKDRPGTPKAGNKRKRNAGESPSVVPNGSPMMLDSPARAGPTDDDLELEAAALSKLVLKDERIETIQSVLHLRDSSGRQMTEALAQHHLPDDPASIASHVLEGLSTIPMEDSRLASVAVRSICLDLWELILSSKHWSPLPCILELLAAMLDRETSRTHILLFERLVVLSVRTCVVVAEPRVGRHGQSLSRGRGDENSMLKVDIDDLQVLSILHAVATSASLRSEQCGAFWQRMEFAFPLLMLNRAQPVSHIRLMLQMLASSVLDDSFGARHVDAETQARQEMDLLDRLANLFFDNFASSAKDNTVSPEEIVELRLDILRTLRAISGTQHGSTALAQSRTIIGKLIRFLCDQITSLYIISPLPTPVIASVDGEDPQIQIPQGATLHDRVVATVNLTTRILYHILHDHEVKLSEKLAMVPGGDHKFLIALSRIAFSERLLLEAGLEDEVVEAAHEILDKTLNPEEGEAILAAMETPRSTLSGRPSMPALSAPE</sequence>
<evidence type="ECO:0000259" key="3">
    <source>
        <dbReference type="Pfam" id="PF21046"/>
    </source>
</evidence>
<feature type="region of interest" description="Disordered" evidence="1">
    <location>
        <begin position="32"/>
        <end position="78"/>
    </location>
</feature>
<evidence type="ECO:0000259" key="2">
    <source>
        <dbReference type="Pfam" id="PF12331"/>
    </source>
</evidence>
<dbReference type="STRING" id="40998.A0A2P7YW30"/>
<feature type="compositionally biased region" description="Basic and acidic residues" evidence="1">
    <location>
        <begin position="199"/>
        <end position="208"/>
    </location>
</feature>
<dbReference type="Proteomes" id="UP000243723">
    <property type="component" value="Unassembled WGS sequence"/>
</dbReference>
<protein>
    <recommendedName>
        <fullName evidence="6">DNA repair protein Rad26</fullName>
    </recommendedName>
</protein>
<proteinExistence type="predicted"/>
<evidence type="ECO:0008006" key="6">
    <source>
        <dbReference type="Google" id="ProtNLM"/>
    </source>
</evidence>